<dbReference type="PRINTS" id="PR00344">
    <property type="entry name" value="BCTRLSENSOR"/>
</dbReference>
<dbReference type="EMBL" id="CP029829">
    <property type="protein sequence ID" value="AWU93292.1"/>
    <property type="molecule type" value="Genomic_DNA"/>
</dbReference>
<evidence type="ECO:0000313" key="15">
    <source>
        <dbReference type="Proteomes" id="UP000249605"/>
    </source>
</evidence>
<evidence type="ECO:0000256" key="6">
    <source>
        <dbReference type="ARBA" id="ARBA00022777"/>
    </source>
</evidence>
<dbReference type="SUPFAM" id="SSF55874">
    <property type="entry name" value="ATPase domain of HSP90 chaperone/DNA topoisomerase II/histidine kinase"/>
    <property type="match status" value="1"/>
</dbReference>
<keyword evidence="3" id="KW-0597">Phosphoprotein</keyword>
<dbReference type="OrthoDB" id="9795133at2"/>
<dbReference type="SMART" id="SM00091">
    <property type="entry name" value="PAS"/>
    <property type="match status" value="1"/>
</dbReference>
<dbReference type="InterPro" id="IPR003661">
    <property type="entry name" value="HisK_dim/P_dom"/>
</dbReference>
<evidence type="ECO:0000256" key="10">
    <source>
        <dbReference type="SAM" id="Phobius"/>
    </source>
</evidence>
<dbReference type="CDD" id="cd00130">
    <property type="entry name" value="PAS"/>
    <property type="match status" value="1"/>
</dbReference>
<dbReference type="KEGG" id="azm:DM194_02880"/>
<feature type="domain" description="Histidine kinase" evidence="11">
    <location>
        <begin position="459"/>
        <end position="690"/>
    </location>
</feature>
<dbReference type="GO" id="GO:0005524">
    <property type="term" value="F:ATP binding"/>
    <property type="evidence" value="ECO:0007669"/>
    <property type="project" value="UniProtKB-KW"/>
</dbReference>
<dbReference type="Gene3D" id="3.30.450.20">
    <property type="entry name" value="PAS domain"/>
    <property type="match status" value="2"/>
</dbReference>
<evidence type="ECO:0000256" key="8">
    <source>
        <dbReference type="ARBA" id="ARBA00023012"/>
    </source>
</evidence>
<dbReference type="SMART" id="SM00086">
    <property type="entry name" value="PAC"/>
    <property type="match status" value="1"/>
</dbReference>
<evidence type="ECO:0000256" key="4">
    <source>
        <dbReference type="ARBA" id="ARBA00022679"/>
    </source>
</evidence>
<evidence type="ECO:0000259" key="12">
    <source>
        <dbReference type="PROSITE" id="PS50112"/>
    </source>
</evidence>
<dbReference type="Pfam" id="PF00989">
    <property type="entry name" value="PAS"/>
    <property type="match status" value="1"/>
</dbReference>
<evidence type="ECO:0000256" key="1">
    <source>
        <dbReference type="ARBA" id="ARBA00000085"/>
    </source>
</evidence>
<reference evidence="14 15" key="1">
    <citation type="journal article" date="2019" name="Int. J. Syst. Evol. Microbiol.">
        <title>Azospirillum ramasamyi sp. nov., a novel diazotrophic bacterium isolated from fermented bovine products.</title>
        <authorList>
            <person name="Anandham R."/>
            <person name="Heo J."/>
            <person name="Krishnamoorthy R."/>
            <person name="SenthilKumar M."/>
            <person name="Gopal N.O."/>
            <person name="Kim S.J."/>
            <person name="Kwon S.W."/>
        </authorList>
    </citation>
    <scope>NUCLEOTIDE SEQUENCE [LARGE SCALE GENOMIC DNA]</scope>
    <source>
        <strain evidence="14 15">M2T2B2</strain>
    </source>
</reference>
<feature type="region of interest" description="Disordered" evidence="9">
    <location>
        <begin position="126"/>
        <end position="147"/>
    </location>
</feature>
<dbReference type="EC" id="2.7.13.3" evidence="2"/>
<comment type="catalytic activity">
    <reaction evidence="1">
        <text>ATP + protein L-histidine = ADP + protein N-phospho-L-histidine.</text>
        <dbReference type="EC" id="2.7.13.3"/>
    </reaction>
</comment>
<feature type="domain" description="PAC" evidence="13">
    <location>
        <begin position="387"/>
        <end position="439"/>
    </location>
</feature>
<organism evidence="14 15">
    <name type="scientific">Azospirillum ramasamyi</name>
    <dbReference type="NCBI Taxonomy" id="682998"/>
    <lineage>
        <taxon>Bacteria</taxon>
        <taxon>Pseudomonadati</taxon>
        <taxon>Pseudomonadota</taxon>
        <taxon>Alphaproteobacteria</taxon>
        <taxon>Rhodospirillales</taxon>
        <taxon>Azospirillaceae</taxon>
        <taxon>Azospirillum</taxon>
    </lineage>
</organism>
<dbReference type="InterPro" id="IPR013767">
    <property type="entry name" value="PAS_fold"/>
</dbReference>
<dbReference type="CDD" id="cd18773">
    <property type="entry name" value="PDC1_HK_sensor"/>
    <property type="match status" value="1"/>
</dbReference>
<dbReference type="InterPro" id="IPR035965">
    <property type="entry name" value="PAS-like_dom_sf"/>
</dbReference>
<evidence type="ECO:0000259" key="13">
    <source>
        <dbReference type="PROSITE" id="PS50113"/>
    </source>
</evidence>
<dbReference type="Gene3D" id="3.30.565.10">
    <property type="entry name" value="Histidine kinase-like ATPase, C-terminal domain"/>
    <property type="match status" value="1"/>
</dbReference>
<dbReference type="Pfam" id="PF02518">
    <property type="entry name" value="HATPase_c"/>
    <property type="match status" value="1"/>
</dbReference>
<dbReference type="Proteomes" id="UP000249605">
    <property type="component" value="Chromosome"/>
</dbReference>
<dbReference type="InterPro" id="IPR000700">
    <property type="entry name" value="PAS-assoc_C"/>
</dbReference>
<dbReference type="SMART" id="SM00388">
    <property type="entry name" value="HisKA"/>
    <property type="match status" value="1"/>
</dbReference>
<keyword evidence="4" id="KW-0808">Transferase</keyword>
<dbReference type="Gene3D" id="1.10.287.130">
    <property type="match status" value="1"/>
</dbReference>
<evidence type="ECO:0000256" key="2">
    <source>
        <dbReference type="ARBA" id="ARBA00012438"/>
    </source>
</evidence>
<proteinExistence type="predicted"/>
<keyword evidence="8" id="KW-0902">Two-component regulatory system</keyword>
<keyword evidence="10" id="KW-0812">Transmembrane</keyword>
<feature type="transmembrane region" description="Helical" evidence="10">
    <location>
        <begin position="25"/>
        <end position="45"/>
    </location>
</feature>
<dbReference type="PROSITE" id="PS50113">
    <property type="entry name" value="PAC"/>
    <property type="match status" value="1"/>
</dbReference>
<dbReference type="SMART" id="SM00387">
    <property type="entry name" value="HATPase_c"/>
    <property type="match status" value="1"/>
</dbReference>
<dbReference type="PROSITE" id="PS50112">
    <property type="entry name" value="PAS"/>
    <property type="match status" value="1"/>
</dbReference>
<dbReference type="PANTHER" id="PTHR43065">
    <property type="entry name" value="SENSOR HISTIDINE KINASE"/>
    <property type="match status" value="1"/>
</dbReference>
<evidence type="ECO:0000256" key="5">
    <source>
        <dbReference type="ARBA" id="ARBA00022741"/>
    </source>
</evidence>
<feature type="domain" description="PAS" evidence="12">
    <location>
        <begin position="311"/>
        <end position="383"/>
    </location>
</feature>
<evidence type="ECO:0000259" key="11">
    <source>
        <dbReference type="PROSITE" id="PS50109"/>
    </source>
</evidence>
<keyword evidence="10" id="KW-0472">Membrane</keyword>
<dbReference type="InterPro" id="IPR036890">
    <property type="entry name" value="HATPase_C_sf"/>
</dbReference>
<dbReference type="CDD" id="cd00082">
    <property type="entry name" value="HisKA"/>
    <property type="match status" value="1"/>
</dbReference>
<keyword evidence="10" id="KW-1133">Transmembrane helix</keyword>
<dbReference type="SUPFAM" id="SSF47384">
    <property type="entry name" value="Homodimeric domain of signal transducing histidine kinase"/>
    <property type="match status" value="1"/>
</dbReference>
<dbReference type="InterPro" id="IPR036097">
    <property type="entry name" value="HisK_dim/P_sf"/>
</dbReference>
<dbReference type="InterPro" id="IPR001610">
    <property type="entry name" value="PAC"/>
</dbReference>
<gene>
    <name evidence="14" type="ORF">DM194_02880</name>
</gene>
<dbReference type="GO" id="GO:0000155">
    <property type="term" value="F:phosphorelay sensor kinase activity"/>
    <property type="evidence" value="ECO:0007669"/>
    <property type="project" value="InterPro"/>
</dbReference>
<dbReference type="PANTHER" id="PTHR43065:SF10">
    <property type="entry name" value="PEROXIDE STRESS-ACTIVATED HISTIDINE KINASE MAK3"/>
    <property type="match status" value="1"/>
</dbReference>
<keyword evidence="15" id="KW-1185">Reference proteome</keyword>
<sequence>MPQPNPTPGSTALPASRSLRAVPHAMPLVAMALVVVLLGAFLWLLQRNERDEEALALIKDALWMEQNLHFQLASDEDKLERLAETLGRTEVDLRQFAAMARMIVNTNPAIERVLWLDADGRTLLAEPPLPQDGTPGADGPPDDSLTRNDAMRIARSTGLRAYGPPYRIDLSDRGFDVAFPLFRDGAFVGALIGVFSFEAMLTHHVPWWFAQRYQLEVIDVAGTVLGAKSRMVVPGSMAGAAPDPARSHVIPFDPPGHGLALVATAYPSESNVTRTVLVAAIFALTGSALWSLWSLRRHIAGRLRAEQALREEHAFRKAMEDSLTVGMRARDLEGRITYVNPAFCRMVGLEAEDLVGCGPPMPYWLPEELERAEAALQDVLAGRAPESGLEMRFRRANGERFDALIYEAPLIDANGRQTGWMGSVLDITERKHAEELARQQQERLQQTSRLITMGEMASTLAHELNQPLSAIASYCTGCLNRLRSGRFDTDEVAAALEKLAAQSKRAGQVVRRIHDFVRKRDPNVAPCSLARVLEDCIGLTGADAARLGVRVELDAPADLPPVTGDRILLQQVVLNLMRNGIEAMARTPRDDRRLTVTVRREAAAADGAGNGVLLTEIRDRGCGIAPEVAERLFSPFFTTKREGMGMGLNICRSIVEHHRGRLWFEPVAAEGGTDEKSAGTRFLFTLPVHAQPSGRVSDQSAEAAE</sequence>
<feature type="compositionally biased region" description="Low complexity" evidence="9">
    <location>
        <begin position="131"/>
        <end position="143"/>
    </location>
</feature>
<accession>A0A2U9S1Y1</accession>
<name>A0A2U9S1Y1_9PROT</name>
<evidence type="ECO:0000256" key="7">
    <source>
        <dbReference type="ARBA" id="ARBA00022840"/>
    </source>
</evidence>
<dbReference type="SUPFAM" id="SSF55785">
    <property type="entry name" value="PYP-like sensor domain (PAS domain)"/>
    <property type="match status" value="1"/>
</dbReference>
<dbReference type="PROSITE" id="PS50109">
    <property type="entry name" value="HIS_KIN"/>
    <property type="match status" value="1"/>
</dbReference>
<dbReference type="RefSeq" id="WP_111065835.1">
    <property type="nucleotide sequence ID" value="NZ_CP029829.1"/>
</dbReference>
<dbReference type="AlphaFoldDB" id="A0A2U9S1Y1"/>
<keyword evidence="7" id="KW-0067">ATP-binding</keyword>
<dbReference type="InterPro" id="IPR003594">
    <property type="entry name" value="HATPase_dom"/>
</dbReference>
<dbReference type="GO" id="GO:0006355">
    <property type="term" value="P:regulation of DNA-templated transcription"/>
    <property type="evidence" value="ECO:0007669"/>
    <property type="project" value="InterPro"/>
</dbReference>
<protein>
    <recommendedName>
        <fullName evidence="2">histidine kinase</fullName>
        <ecNumber evidence="2">2.7.13.3</ecNumber>
    </recommendedName>
</protein>
<dbReference type="InterPro" id="IPR005467">
    <property type="entry name" value="His_kinase_dom"/>
</dbReference>
<evidence type="ECO:0000313" key="14">
    <source>
        <dbReference type="EMBL" id="AWU93292.1"/>
    </source>
</evidence>
<dbReference type="Pfam" id="PF00512">
    <property type="entry name" value="HisKA"/>
    <property type="match status" value="1"/>
</dbReference>
<dbReference type="InterPro" id="IPR000014">
    <property type="entry name" value="PAS"/>
</dbReference>
<keyword evidence="6 14" id="KW-0418">Kinase</keyword>
<keyword evidence="5" id="KW-0547">Nucleotide-binding</keyword>
<dbReference type="InterPro" id="IPR004358">
    <property type="entry name" value="Sig_transdc_His_kin-like_C"/>
</dbReference>
<feature type="transmembrane region" description="Helical" evidence="10">
    <location>
        <begin position="276"/>
        <end position="295"/>
    </location>
</feature>
<evidence type="ECO:0000256" key="3">
    <source>
        <dbReference type="ARBA" id="ARBA00022553"/>
    </source>
</evidence>
<evidence type="ECO:0000256" key="9">
    <source>
        <dbReference type="SAM" id="MobiDB-lite"/>
    </source>
</evidence>
<dbReference type="NCBIfam" id="TIGR00229">
    <property type="entry name" value="sensory_box"/>
    <property type="match status" value="1"/>
</dbReference>